<accession>A0AA44CC91</accession>
<dbReference type="SUPFAM" id="SSF51905">
    <property type="entry name" value="FAD/NAD(P)-binding domain"/>
    <property type="match status" value="1"/>
</dbReference>
<protein>
    <submittedName>
        <fullName evidence="4">FAD-dependent oxidoreductase</fullName>
    </submittedName>
</protein>
<name>A0AA44CC91_9HYPH</name>
<dbReference type="Pfam" id="PF01266">
    <property type="entry name" value="DAO"/>
    <property type="match status" value="1"/>
</dbReference>
<dbReference type="PANTHER" id="PTHR13847:SF280">
    <property type="entry name" value="D-AMINO ACID DEHYDROGENASE"/>
    <property type="match status" value="1"/>
</dbReference>
<organism evidence="4 5">
    <name type="scientific">Ferranicluibacter rubi</name>
    <dbReference type="NCBI Taxonomy" id="2715133"/>
    <lineage>
        <taxon>Bacteria</taxon>
        <taxon>Pseudomonadati</taxon>
        <taxon>Pseudomonadota</taxon>
        <taxon>Alphaproteobacteria</taxon>
        <taxon>Hyphomicrobiales</taxon>
        <taxon>Rhizobiaceae</taxon>
        <taxon>Ferranicluibacter</taxon>
    </lineage>
</organism>
<evidence type="ECO:0000313" key="4">
    <source>
        <dbReference type="EMBL" id="NHT77614.1"/>
    </source>
</evidence>
<dbReference type="GO" id="GO:0005886">
    <property type="term" value="C:plasma membrane"/>
    <property type="evidence" value="ECO:0007669"/>
    <property type="project" value="TreeGrafter"/>
</dbReference>
<comment type="caution">
    <text evidence="4">The sequence shown here is derived from an EMBL/GenBank/DDBJ whole genome shotgun (WGS) entry which is preliminary data.</text>
</comment>
<sequence>MRDVIVLGAGVVGMTSAYALAREGFNVQVIDAANAAAGGGASFGNGAQLSYSYSDAMASPSLAANLPKYLLGRDPAFRIDLSASPAFLIWGMRFLANATRGRFERNTIDLLKLAMESREGFAELSKKVTFDYRQPGKLNLYATTEALRYAEKLCGLKNRYGAQQVVLGPREAIEREPALAHYGHSFAGALWAPLDEVGNSRLFCENLQRLLEVEHGVKFRFETKVERLKKRRGRIDAVVTDAGDFACENVVLALGTGAVDIARTVGAHLPIWPVQGYSTTIPAGLNAPTASITDTARKIVFCRLGDKLRIAGIADIGNNSEFREARFQSMLQTAKEAFPSAGDFQAELNAWTGWRPVTPNSQPLIGESRIKGLFLNCGHGSLGWTLSIAAANRLAECLRNKPPSLPA</sequence>
<evidence type="ECO:0000256" key="1">
    <source>
        <dbReference type="ARBA" id="ARBA00009410"/>
    </source>
</evidence>
<evidence type="ECO:0000259" key="3">
    <source>
        <dbReference type="Pfam" id="PF01266"/>
    </source>
</evidence>
<keyword evidence="2" id="KW-0560">Oxidoreductase</keyword>
<dbReference type="Gene3D" id="3.30.9.10">
    <property type="entry name" value="D-Amino Acid Oxidase, subunit A, domain 2"/>
    <property type="match status" value="1"/>
</dbReference>
<dbReference type="GO" id="GO:0008718">
    <property type="term" value="F:D-amino-acid dehydrogenase activity"/>
    <property type="evidence" value="ECO:0007669"/>
    <property type="project" value="TreeGrafter"/>
</dbReference>
<dbReference type="GO" id="GO:0005737">
    <property type="term" value="C:cytoplasm"/>
    <property type="evidence" value="ECO:0007669"/>
    <property type="project" value="TreeGrafter"/>
</dbReference>
<dbReference type="InterPro" id="IPR006076">
    <property type="entry name" value="FAD-dep_OxRdtase"/>
</dbReference>
<dbReference type="EMBL" id="JAANCM010000010">
    <property type="protein sequence ID" value="NHT77614.1"/>
    <property type="molecule type" value="Genomic_DNA"/>
</dbReference>
<keyword evidence="5" id="KW-1185">Reference proteome</keyword>
<dbReference type="InterPro" id="IPR036188">
    <property type="entry name" value="FAD/NAD-bd_sf"/>
</dbReference>
<comment type="similarity">
    <text evidence="1">Belongs to the DadA oxidoreductase family.</text>
</comment>
<dbReference type="AlphaFoldDB" id="A0AA44CC91"/>
<proteinExistence type="inferred from homology"/>
<dbReference type="SUPFAM" id="SSF54373">
    <property type="entry name" value="FAD-linked reductases, C-terminal domain"/>
    <property type="match status" value="1"/>
</dbReference>
<dbReference type="PANTHER" id="PTHR13847">
    <property type="entry name" value="SARCOSINE DEHYDROGENASE-RELATED"/>
    <property type="match status" value="1"/>
</dbReference>
<dbReference type="GO" id="GO:0055130">
    <property type="term" value="P:D-alanine catabolic process"/>
    <property type="evidence" value="ECO:0007669"/>
    <property type="project" value="TreeGrafter"/>
</dbReference>
<dbReference type="RefSeq" id="WP_167130177.1">
    <property type="nucleotide sequence ID" value="NZ_JAANCM010000010.1"/>
</dbReference>
<evidence type="ECO:0000313" key="5">
    <source>
        <dbReference type="Proteomes" id="UP001155840"/>
    </source>
</evidence>
<dbReference type="Gene3D" id="3.50.50.60">
    <property type="entry name" value="FAD/NAD(P)-binding domain"/>
    <property type="match status" value="2"/>
</dbReference>
<reference evidence="4" key="1">
    <citation type="submission" date="2020-03" db="EMBL/GenBank/DDBJ databases">
        <title>Ferranicluibacter endophyticum gen. nov., sp. nov., a new genus isolated from Rubus ulmifolius Schott. stem.</title>
        <authorList>
            <person name="Roca-Couso R."/>
            <person name="Flores-Felix J.D."/>
            <person name="Igual J.M."/>
            <person name="Rivas R."/>
        </authorList>
    </citation>
    <scope>NUCLEOTIDE SEQUENCE</scope>
    <source>
        <strain evidence="4">CRRU44</strain>
    </source>
</reference>
<feature type="domain" description="FAD dependent oxidoreductase" evidence="3">
    <location>
        <begin position="3"/>
        <end position="396"/>
    </location>
</feature>
<dbReference type="Proteomes" id="UP001155840">
    <property type="component" value="Unassembled WGS sequence"/>
</dbReference>
<evidence type="ECO:0000256" key="2">
    <source>
        <dbReference type="ARBA" id="ARBA00023002"/>
    </source>
</evidence>
<gene>
    <name evidence="4" type="ORF">G8E10_18040</name>
</gene>